<dbReference type="GO" id="GO:0016491">
    <property type="term" value="F:oxidoreductase activity"/>
    <property type="evidence" value="ECO:0007669"/>
    <property type="project" value="InterPro"/>
</dbReference>
<feature type="signal peptide" evidence="9">
    <location>
        <begin position="1"/>
        <end position="20"/>
    </location>
</feature>
<dbReference type="EMBL" id="ARZY01000033">
    <property type="protein sequence ID" value="EWH08914.1"/>
    <property type="molecule type" value="Genomic_DNA"/>
</dbReference>
<dbReference type="Pfam" id="PF01323">
    <property type="entry name" value="DSBA"/>
    <property type="match status" value="1"/>
</dbReference>
<dbReference type="Gene3D" id="3.40.30.10">
    <property type="entry name" value="Glutaredoxin"/>
    <property type="match status" value="1"/>
</dbReference>
<gene>
    <name evidence="11" type="ORF">DS2_14934</name>
</gene>
<feature type="domain" description="Thioredoxin" evidence="10">
    <location>
        <begin position="10"/>
        <end position="203"/>
    </location>
</feature>
<evidence type="ECO:0000256" key="9">
    <source>
        <dbReference type="SAM" id="SignalP"/>
    </source>
</evidence>
<keyword evidence="4 7" id="KW-0574">Periplasm</keyword>
<dbReference type="InterPro" id="IPR036249">
    <property type="entry name" value="Thioredoxin-like_sf"/>
</dbReference>
<evidence type="ECO:0000256" key="8">
    <source>
        <dbReference type="PIRSR" id="PIRSR001488-1"/>
    </source>
</evidence>
<evidence type="ECO:0000256" key="3">
    <source>
        <dbReference type="ARBA" id="ARBA00022729"/>
    </source>
</evidence>
<dbReference type="Proteomes" id="UP000019276">
    <property type="component" value="Unassembled WGS sequence"/>
</dbReference>
<dbReference type="RefSeq" id="WP_035015637.1">
    <property type="nucleotide sequence ID" value="NZ_ARZY01000033.1"/>
</dbReference>
<evidence type="ECO:0000256" key="7">
    <source>
        <dbReference type="PIRNR" id="PIRNR001488"/>
    </source>
</evidence>
<name>W7Q7Z3_9ALTE</name>
<dbReference type="GO" id="GO:0042597">
    <property type="term" value="C:periplasmic space"/>
    <property type="evidence" value="ECO:0007669"/>
    <property type="project" value="UniProtKB-SubCell"/>
</dbReference>
<dbReference type="eggNOG" id="COG1651">
    <property type="taxonomic scope" value="Bacteria"/>
</dbReference>
<evidence type="ECO:0000313" key="12">
    <source>
        <dbReference type="Proteomes" id="UP000019276"/>
    </source>
</evidence>
<keyword evidence="12" id="KW-1185">Reference proteome</keyword>
<keyword evidence="5 7" id="KW-1015">Disulfide bond</keyword>
<sequence>MKKLTSLLFALVLFPLAACAEQFKEGTHYTVLAKAATAQPEVKEFFSFYCPHCYSFEPIVAKIKQDLPADASFKKSHVDFMPRNNKPVAQGLGKSLAALELLKAEDAGVAAIFNHLHKDKKRFASMAEVRDVVVNKAGVEPTKYDSAYNSFMAAGRANQMQTEQRSFNIRSVPTFIVNGKYQIELGSVKSEEEYVALVKFLLNKK</sequence>
<feature type="chain" id="PRO_5004900527" description="Thiol:disulfide interchange protein" evidence="9">
    <location>
        <begin position="21"/>
        <end position="205"/>
    </location>
</feature>
<dbReference type="OrthoDB" id="9784896at2"/>
<dbReference type="SUPFAM" id="SSF52833">
    <property type="entry name" value="Thioredoxin-like"/>
    <property type="match status" value="1"/>
</dbReference>
<evidence type="ECO:0000256" key="2">
    <source>
        <dbReference type="ARBA" id="ARBA00005791"/>
    </source>
</evidence>
<evidence type="ECO:0000313" key="11">
    <source>
        <dbReference type="EMBL" id="EWH08914.1"/>
    </source>
</evidence>
<evidence type="ECO:0000256" key="5">
    <source>
        <dbReference type="ARBA" id="ARBA00023157"/>
    </source>
</evidence>
<evidence type="ECO:0000256" key="6">
    <source>
        <dbReference type="ARBA" id="ARBA00023284"/>
    </source>
</evidence>
<evidence type="ECO:0000256" key="1">
    <source>
        <dbReference type="ARBA" id="ARBA00004418"/>
    </source>
</evidence>
<comment type="subcellular location">
    <subcellularLocation>
        <location evidence="1 7">Periplasm</location>
    </subcellularLocation>
</comment>
<dbReference type="InterPro" id="IPR050824">
    <property type="entry name" value="Thiol_disulfide_DsbA"/>
</dbReference>
<protein>
    <recommendedName>
        <fullName evidence="7">Thiol:disulfide interchange protein</fullName>
    </recommendedName>
</protein>
<dbReference type="InterPro" id="IPR013766">
    <property type="entry name" value="Thioredoxin_domain"/>
</dbReference>
<keyword evidence="6" id="KW-0676">Redox-active center</keyword>
<dbReference type="PANTHER" id="PTHR35891">
    <property type="entry name" value="THIOL:DISULFIDE INTERCHANGE PROTEIN DSBA"/>
    <property type="match status" value="1"/>
</dbReference>
<feature type="disulfide bond" description="Redox-active" evidence="8">
    <location>
        <begin position="50"/>
        <end position="53"/>
    </location>
</feature>
<dbReference type="InterPro" id="IPR023205">
    <property type="entry name" value="DsbA/DsbL"/>
</dbReference>
<dbReference type="CDD" id="cd03019">
    <property type="entry name" value="DsbA_DsbA"/>
    <property type="match status" value="1"/>
</dbReference>
<dbReference type="InterPro" id="IPR001853">
    <property type="entry name" value="DSBA-like_thioredoxin_dom"/>
</dbReference>
<organism evidence="11 12">
    <name type="scientific">Catenovulum agarivorans DS-2</name>
    <dbReference type="NCBI Taxonomy" id="1328313"/>
    <lineage>
        <taxon>Bacteria</taxon>
        <taxon>Pseudomonadati</taxon>
        <taxon>Pseudomonadota</taxon>
        <taxon>Gammaproteobacteria</taxon>
        <taxon>Alteromonadales</taxon>
        <taxon>Alteromonadaceae</taxon>
        <taxon>Catenovulum</taxon>
    </lineage>
</organism>
<accession>W7Q7Z3</accession>
<comment type="similarity">
    <text evidence="2">Belongs to the thioredoxin family. DsbA subfamily.</text>
</comment>
<keyword evidence="3 9" id="KW-0732">Signal</keyword>
<proteinExistence type="inferred from homology"/>
<dbReference type="AlphaFoldDB" id="W7Q7Z3"/>
<dbReference type="STRING" id="1328313.DS2_14934"/>
<evidence type="ECO:0000256" key="4">
    <source>
        <dbReference type="ARBA" id="ARBA00022764"/>
    </source>
</evidence>
<dbReference type="PROSITE" id="PS51352">
    <property type="entry name" value="THIOREDOXIN_2"/>
    <property type="match status" value="1"/>
</dbReference>
<evidence type="ECO:0000259" key="10">
    <source>
        <dbReference type="PROSITE" id="PS51352"/>
    </source>
</evidence>
<dbReference type="PIRSF" id="PIRSF001488">
    <property type="entry name" value="Tdi_protein"/>
    <property type="match status" value="1"/>
</dbReference>
<dbReference type="PATRIC" id="fig|1328313.3.peg.3046"/>
<reference evidence="11 12" key="1">
    <citation type="journal article" date="2014" name="Genome Announc.">
        <title>Draft Genome Sequence of the Agar-Degrading Bacterium Catenovulum sp. Strain DS-2, Isolated from Intestines of Haliotis diversicolor.</title>
        <authorList>
            <person name="Shan D."/>
            <person name="Li X."/>
            <person name="Gu Z."/>
            <person name="Wei G."/>
            <person name="Gao Z."/>
            <person name="Shao Z."/>
        </authorList>
    </citation>
    <scope>NUCLEOTIDE SEQUENCE [LARGE SCALE GENOMIC DNA]</scope>
    <source>
        <strain evidence="11 12">DS-2</strain>
    </source>
</reference>
<dbReference type="PANTHER" id="PTHR35891:SF2">
    <property type="entry name" value="THIOL:DISULFIDE INTERCHANGE PROTEIN DSBA"/>
    <property type="match status" value="1"/>
</dbReference>
<comment type="caution">
    <text evidence="11">The sequence shown here is derived from an EMBL/GenBank/DDBJ whole genome shotgun (WGS) entry which is preliminary data.</text>
</comment>